<dbReference type="EMBL" id="JBHSML010000032">
    <property type="protein sequence ID" value="MFC5519183.1"/>
    <property type="molecule type" value="Genomic_DNA"/>
</dbReference>
<accession>A0ABW0Q3C3</accession>
<keyword evidence="2" id="KW-1185">Reference proteome</keyword>
<reference evidence="2" key="1">
    <citation type="journal article" date="2019" name="Int. J. Syst. Evol. Microbiol.">
        <title>The Global Catalogue of Microorganisms (GCM) 10K type strain sequencing project: providing services to taxonomists for standard genome sequencing and annotation.</title>
        <authorList>
            <consortium name="The Broad Institute Genomics Platform"/>
            <consortium name="The Broad Institute Genome Sequencing Center for Infectious Disease"/>
            <person name="Wu L."/>
            <person name="Ma J."/>
        </authorList>
    </citation>
    <scope>NUCLEOTIDE SEQUENCE [LARGE SCALE GENOMIC DNA]</scope>
    <source>
        <strain evidence="2">KACC 12633</strain>
    </source>
</reference>
<comment type="caution">
    <text evidence="1">The sequence shown here is derived from an EMBL/GenBank/DDBJ whole genome shotgun (WGS) entry which is preliminary data.</text>
</comment>
<evidence type="ECO:0000313" key="2">
    <source>
        <dbReference type="Proteomes" id="UP001596150"/>
    </source>
</evidence>
<gene>
    <name evidence="1" type="ORF">ACFPP9_25685</name>
</gene>
<sequence>MADRIEDGGTAEAGLVERLAKGGHTPGPWGWFGNANSYSLYLATRHSGRRYVMSFRRWGMRGAQPEFQPERGGLVDASRLLEFEVGDRTVRGVEQAKANGSVYRYDVRGIDCPDARLIAAAPELLDLAIQQAAEITRLRAENAGMLEALKFYGDAWMCGTNKRYGGLEWKPKEALLDDCGNIARAALSKATTPTPSHGLSNGRGE</sequence>
<dbReference type="RefSeq" id="WP_380225680.1">
    <property type="nucleotide sequence ID" value="NZ_JBHSML010000032.1"/>
</dbReference>
<organism evidence="1 2">
    <name type="scientific">Kaistia terrae</name>
    <dbReference type="NCBI Taxonomy" id="537017"/>
    <lineage>
        <taxon>Bacteria</taxon>
        <taxon>Pseudomonadati</taxon>
        <taxon>Pseudomonadota</taxon>
        <taxon>Alphaproteobacteria</taxon>
        <taxon>Hyphomicrobiales</taxon>
        <taxon>Kaistiaceae</taxon>
        <taxon>Kaistia</taxon>
    </lineage>
</organism>
<name>A0ABW0Q3C3_9HYPH</name>
<evidence type="ECO:0000313" key="1">
    <source>
        <dbReference type="EMBL" id="MFC5519183.1"/>
    </source>
</evidence>
<proteinExistence type="predicted"/>
<protein>
    <submittedName>
        <fullName evidence="1">Uncharacterized protein</fullName>
    </submittedName>
</protein>
<dbReference type="Proteomes" id="UP001596150">
    <property type="component" value="Unassembled WGS sequence"/>
</dbReference>